<feature type="region of interest" description="Disordered" evidence="1">
    <location>
        <begin position="44"/>
        <end position="63"/>
    </location>
</feature>
<accession>A0AA36MCK5</accession>
<dbReference type="AlphaFoldDB" id="A0AA36MCK5"/>
<protein>
    <submittedName>
        <fullName evidence="2">Uncharacterized protein</fullName>
    </submittedName>
</protein>
<comment type="caution">
    <text evidence="2">The sequence shown here is derived from an EMBL/GenBank/DDBJ whole genome shotgun (WGS) entry which is preliminary data.</text>
</comment>
<evidence type="ECO:0000313" key="2">
    <source>
        <dbReference type="EMBL" id="CAJ0608074.1"/>
    </source>
</evidence>
<dbReference type="EMBL" id="CATQJL010000316">
    <property type="protein sequence ID" value="CAJ0608074.1"/>
    <property type="molecule type" value="Genomic_DNA"/>
</dbReference>
<name>A0AA36MCK5_CYLNA</name>
<evidence type="ECO:0000256" key="1">
    <source>
        <dbReference type="SAM" id="MobiDB-lite"/>
    </source>
</evidence>
<evidence type="ECO:0000313" key="3">
    <source>
        <dbReference type="Proteomes" id="UP001176961"/>
    </source>
</evidence>
<feature type="region of interest" description="Disordered" evidence="1">
    <location>
        <begin position="94"/>
        <end position="151"/>
    </location>
</feature>
<reference evidence="2" key="1">
    <citation type="submission" date="2023-07" db="EMBL/GenBank/DDBJ databases">
        <authorList>
            <consortium name="CYATHOMIX"/>
        </authorList>
    </citation>
    <scope>NUCLEOTIDE SEQUENCE</scope>
    <source>
        <strain evidence="2">N/A</strain>
    </source>
</reference>
<gene>
    <name evidence="2" type="ORF">CYNAS_LOCUS20057</name>
</gene>
<sequence length="151" mass="17110">MTTANPQQRQFLFSKFSIEVRPSVMVRRDERIRSRTCAFEEIVESEEEDIQLPERTSPDGRSPFALAFVSPFVERRPVSPQNISPSFTRKLTHPRICHGCSDPKTRHRQTPTLSGSLSPDRHDGGSDLLTLPPIPEGTTSSSDCKDHFEEM</sequence>
<dbReference type="Proteomes" id="UP001176961">
    <property type="component" value="Unassembled WGS sequence"/>
</dbReference>
<keyword evidence="3" id="KW-1185">Reference proteome</keyword>
<organism evidence="2 3">
    <name type="scientific">Cylicocyclus nassatus</name>
    <name type="common">Nematode worm</name>
    <dbReference type="NCBI Taxonomy" id="53992"/>
    <lineage>
        <taxon>Eukaryota</taxon>
        <taxon>Metazoa</taxon>
        <taxon>Ecdysozoa</taxon>
        <taxon>Nematoda</taxon>
        <taxon>Chromadorea</taxon>
        <taxon>Rhabditida</taxon>
        <taxon>Rhabditina</taxon>
        <taxon>Rhabditomorpha</taxon>
        <taxon>Strongyloidea</taxon>
        <taxon>Strongylidae</taxon>
        <taxon>Cylicocyclus</taxon>
    </lineage>
</organism>
<proteinExistence type="predicted"/>